<accession>A0A8K0V9B5</accession>
<keyword evidence="1" id="KW-0472">Membrane</keyword>
<dbReference type="EMBL" id="JAESVN010000001">
    <property type="protein sequence ID" value="MBL4915644.1"/>
    <property type="molecule type" value="Genomic_DNA"/>
</dbReference>
<protein>
    <submittedName>
        <fullName evidence="2">DUF2254 domain-containing protein</fullName>
    </submittedName>
</protein>
<feature type="transmembrane region" description="Helical" evidence="1">
    <location>
        <begin position="104"/>
        <end position="127"/>
    </location>
</feature>
<keyword evidence="3" id="KW-1185">Reference proteome</keyword>
<feature type="transmembrane region" description="Helical" evidence="1">
    <location>
        <begin position="57"/>
        <end position="83"/>
    </location>
</feature>
<comment type="caution">
    <text evidence="2">The sequence shown here is derived from an EMBL/GenBank/DDBJ whole genome shotgun (WGS) entry which is preliminary data.</text>
</comment>
<evidence type="ECO:0000313" key="3">
    <source>
        <dbReference type="Proteomes" id="UP000648908"/>
    </source>
</evidence>
<sequence>MISRWRWYLRQMLRKLWVIAGLYALLAIITPFLAGLIGPFLPSGLGEKLGSGAVETVLSILASSMLSVVTFSLGIMVSAFGAATSSVTPRATALLKSDRTTQRVLSTFLGAFLYSLIGIIALKAGAYSENDRLVLFIVTALVVAVIVMTILRWIAHLTVFGLMDDSIAKVEKATRDALETRMAAPFLGGVRHDGDPPADALAVVHPDIGYVCNVDMAHLQQHAANFDLRLYLAALPGTFLHPSEPAVWYRAGADLDPQFDPRLLLEAFTINMTRSFDQDPRFGLSVLAEIAERALSSAVNDPGTAIDILGRAVRLLSGWAEGDPPDPDFPRVGVPPLRLSDAFEDVFSPIARDGAGVFSVQIRLQKALLALTLHAPETFGRAARLQSLEAMERCRDKMLASELERLEKVAGEVEECALRIRARPI</sequence>
<dbReference type="AlphaFoldDB" id="A0A8K0V9B5"/>
<dbReference type="InterPro" id="IPR018723">
    <property type="entry name" value="DUF2254_membrane"/>
</dbReference>
<gene>
    <name evidence="2" type="ORF">JL811_00285</name>
</gene>
<evidence type="ECO:0000313" key="2">
    <source>
        <dbReference type="EMBL" id="MBL4915644.1"/>
    </source>
</evidence>
<dbReference type="Proteomes" id="UP000648908">
    <property type="component" value="Unassembled WGS sequence"/>
</dbReference>
<evidence type="ECO:0000256" key="1">
    <source>
        <dbReference type="SAM" id="Phobius"/>
    </source>
</evidence>
<dbReference type="RefSeq" id="WP_202686231.1">
    <property type="nucleotide sequence ID" value="NZ_JAESVN010000001.1"/>
</dbReference>
<feature type="transmembrane region" description="Helical" evidence="1">
    <location>
        <begin position="133"/>
        <end position="154"/>
    </location>
</feature>
<organism evidence="2 3">
    <name type="scientific">Szabonella alba</name>
    <dbReference type="NCBI Taxonomy" id="2804194"/>
    <lineage>
        <taxon>Bacteria</taxon>
        <taxon>Pseudomonadati</taxon>
        <taxon>Pseudomonadota</taxon>
        <taxon>Alphaproteobacteria</taxon>
        <taxon>Rhodobacterales</taxon>
        <taxon>Paracoccaceae</taxon>
        <taxon>Szabonella</taxon>
    </lineage>
</organism>
<keyword evidence="1" id="KW-0812">Transmembrane</keyword>
<proteinExistence type="predicted"/>
<feature type="transmembrane region" description="Helical" evidence="1">
    <location>
        <begin position="16"/>
        <end position="37"/>
    </location>
</feature>
<dbReference type="Pfam" id="PF10011">
    <property type="entry name" value="DUF2254"/>
    <property type="match status" value="1"/>
</dbReference>
<keyword evidence="1" id="KW-1133">Transmembrane helix</keyword>
<reference evidence="2" key="1">
    <citation type="submission" date="2021-01" db="EMBL/GenBank/DDBJ databases">
        <title>Tabrizicola alba sp. nov. a motile alkaliphilic bacterium isolated from a soda lake.</title>
        <authorList>
            <person name="Szuroczki S."/>
            <person name="Abbaszade G."/>
            <person name="Schumann P."/>
            <person name="Toth E."/>
        </authorList>
    </citation>
    <scope>NUCLEOTIDE SEQUENCE</scope>
    <source>
        <strain evidence="2">DMG-N-6</strain>
    </source>
</reference>
<name>A0A8K0V9B5_9RHOB</name>